<evidence type="ECO:0000256" key="1">
    <source>
        <dbReference type="ARBA" id="ARBA00022490"/>
    </source>
</evidence>
<dbReference type="GO" id="GO:0003723">
    <property type="term" value="F:RNA binding"/>
    <property type="evidence" value="ECO:0007669"/>
    <property type="project" value="UniProtKB-UniRule"/>
</dbReference>
<evidence type="ECO:0000256" key="3">
    <source>
        <dbReference type="HAMAP-Rule" id="MF_00023"/>
    </source>
</evidence>
<dbReference type="AlphaFoldDB" id="K2GW77"/>
<dbReference type="PANTHER" id="PTHR30308:SF2">
    <property type="entry name" value="SSRA-BINDING PROTEIN"/>
    <property type="match status" value="1"/>
</dbReference>
<sequence>MENTEKKIPKIHSLLVNKKGLSDFEVLKEYECWIKLEWYEVKSIREKHFHLKASFVTIREGNVYIHKFHISPYKQFTNKEAYDPEREKKLLLHKKSVDALSQKIKEKGFTIIPTEVYFKWNLIKMKIGLARWKKQYEKKEALKKRDIEMDIRRSLSERR</sequence>
<proteinExistence type="inferred from homology"/>
<keyword evidence="1 3" id="KW-0963">Cytoplasm</keyword>
<comment type="function">
    <text evidence="3">Required for rescue of stalled ribosomes mediated by trans-translation. Binds to transfer-messenger RNA (tmRNA), required for stable association of tmRNA with ribosomes. tmRNA and SmpB together mimic tRNA shape, replacing the anticodon stem-loop with SmpB. tmRNA is encoded by the ssrA gene; the 2 termini fold to resemble tRNA(Ala) and it encodes a 'tag peptide', a short internal open reading frame. During trans-translation Ala-aminoacylated tmRNA acts like a tRNA, entering the A-site of stalled ribosomes, displacing the stalled mRNA. The ribosome then switches to translate the ORF on the tmRNA; the nascent peptide is terminated with the 'tag peptide' encoded by the tmRNA and targeted for degradation. The ribosome is freed to recommence translation, which seems to be the essential function of trans-translation.</text>
</comment>
<dbReference type="CDD" id="cd09294">
    <property type="entry name" value="SmpB"/>
    <property type="match status" value="1"/>
</dbReference>
<accession>K2GW77</accession>
<gene>
    <name evidence="3 4" type="primary">smpB</name>
    <name evidence="4" type="ORF">ACD_3C00188G0001</name>
</gene>
<evidence type="ECO:0000256" key="2">
    <source>
        <dbReference type="ARBA" id="ARBA00022884"/>
    </source>
</evidence>
<dbReference type="Pfam" id="PF01668">
    <property type="entry name" value="SmpB"/>
    <property type="match status" value="1"/>
</dbReference>
<dbReference type="NCBIfam" id="NF003843">
    <property type="entry name" value="PRK05422.1"/>
    <property type="match status" value="1"/>
</dbReference>
<evidence type="ECO:0000313" key="4">
    <source>
        <dbReference type="EMBL" id="EKE27585.1"/>
    </source>
</evidence>
<dbReference type="HAMAP" id="MF_00023">
    <property type="entry name" value="SmpB"/>
    <property type="match status" value="1"/>
</dbReference>
<dbReference type="NCBIfam" id="TIGR00086">
    <property type="entry name" value="smpB"/>
    <property type="match status" value="1"/>
</dbReference>
<dbReference type="PANTHER" id="PTHR30308">
    <property type="entry name" value="TMRNA-BINDING COMPONENT OF TRANS-TRANSLATION TAGGING COMPLEX"/>
    <property type="match status" value="1"/>
</dbReference>
<dbReference type="InterPro" id="IPR023620">
    <property type="entry name" value="SmpB"/>
</dbReference>
<dbReference type="GO" id="GO:0070929">
    <property type="term" value="P:trans-translation"/>
    <property type="evidence" value="ECO:0007669"/>
    <property type="project" value="UniProtKB-UniRule"/>
</dbReference>
<dbReference type="Gene3D" id="2.40.280.10">
    <property type="match status" value="1"/>
</dbReference>
<comment type="subcellular location">
    <subcellularLocation>
        <location evidence="3">Cytoplasm</location>
    </subcellularLocation>
    <text evidence="3">The tmRNA-SmpB complex associates with stalled 70S ribosomes.</text>
</comment>
<protein>
    <recommendedName>
        <fullName evidence="3">SsrA-binding protein</fullName>
    </recommendedName>
    <alternativeName>
        <fullName evidence="3">Small protein B</fullName>
    </alternativeName>
</protein>
<name>K2GW77_9BACT</name>
<dbReference type="SUPFAM" id="SSF74982">
    <property type="entry name" value="Small protein B (SmpB)"/>
    <property type="match status" value="1"/>
</dbReference>
<keyword evidence="2 3" id="KW-0694">RNA-binding</keyword>
<dbReference type="EMBL" id="AMFJ01000462">
    <property type="protein sequence ID" value="EKE27585.1"/>
    <property type="molecule type" value="Genomic_DNA"/>
</dbReference>
<reference evidence="4" key="1">
    <citation type="journal article" date="2012" name="Science">
        <title>Fermentation, hydrogen, and sulfur metabolism in multiple uncultivated bacterial phyla.</title>
        <authorList>
            <person name="Wrighton K.C."/>
            <person name="Thomas B.C."/>
            <person name="Sharon I."/>
            <person name="Miller C.S."/>
            <person name="Castelle C.J."/>
            <person name="VerBerkmoes N.C."/>
            <person name="Wilkins M.J."/>
            <person name="Hettich R.L."/>
            <person name="Lipton M.S."/>
            <person name="Williams K.H."/>
            <person name="Long P.E."/>
            <person name="Banfield J.F."/>
        </authorList>
    </citation>
    <scope>NUCLEOTIDE SEQUENCE [LARGE SCALE GENOMIC DNA]</scope>
</reference>
<dbReference type="InterPro" id="IPR000037">
    <property type="entry name" value="SsrA-bd_prot"/>
</dbReference>
<organism evidence="4">
    <name type="scientific">uncultured bacterium</name>
    <name type="common">gcode 4</name>
    <dbReference type="NCBI Taxonomy" id="1234023"/>
    <lineage>
        <taxon>Bacteria</taxon>
        <taxon>environmental samples</taxon>
    </lineage>
</organism>
<comment type="similarity">
    <text evidence="3">Belongs to the SmpB family.</text>
</comment>
<dbReference type="GO" id="GO:0070930">
    <property type="term" value="P:trans-translation-dependent protein tagging"/>
    <property type="evidence" value="ECO:0007669"/>
    <property type="project" value="TreeGrafter"/>
</dbReference>
<comment type="caution">
    <text evidence="4">The sequence shown here is derived from an EMBL/GenBank/DDBJ whole genome shotgun (WGS) entry which is preliminary data.</text>
</comment>
<dbReference type="GO" id="GO:0005829">
    <property type="term" value="C:cytosol"/>
    <property type="evidence" value="ECO:0007669"/>
    <property type="project" value="TreeGrafter"/>
</dbReference>